<evidence type="ECO:0000256" key="6">
    <source>
        <dbReference type="ARBA" id="ARBA00022963"/>
    </source>
</evidence>
<evidence type="ECO:0000256" key="5">
    <source>
        <dbReference type="ARBA" id="ARBA00022692"/>
    </source>
</evidence>
<keyword evidence="5" id="KW-0812">Transmembrane</keyword>
<accession>A0ABU8WB51</accession>
<evidence type="ECO:0000256" key="1">
    <source>
        <dbReference type="ARBA" id="ARBA00004383"/>
    </source>
</evidence>
<protein>
    <recommendedName>
        <fullName evidence="11">Lipase helper protein</fullName>
    </recommendedName>
    <alternativeName>
        <fullName evidence="12">Lipase modulator</fullName>
    </alternativeName>
</protein>
<dbReference type="SUPFAM" id="SSF158855">
    <property type="entry name" value="Lipase chaperone-like"/>
    <property type="match status" value="1"/>
</dbReference>
<keyword evidence="8" id="KW-0443">Lipid metabolism</keyword>
<organism evidence="13 14">
    <name type="scientific">Variovorax humicola</name>
    <dbReference type="NCBI Taxonomy" id="1769758"/>
    <lineage>
        <taxon>Bacteria</taxon>
        <taxon>Pseudomonadati</taxon>
        <taxon>Pseudomonadota</taxon>
        <taxon>Betaproteobacteria</taxon>
        <taxon>Burkholderiales</taxon>
        <taxon>Comamonadaceae</taxon>
        <taxon>Variovorax</taxon>
    </lineage>
</organism>
<comment type="subcellular location">
    <subcellularLocation>
        <location evidence="1">Cell inner membrane</location>
        <topology evidence="1">Single-pass membrane protein</topology>
        <orientation evidence="1">Periplasmic side</orientation>
    </subcellularLocation>
</comment>
<keyword evidence="6" id="KW-0442">Lipid degradation</keyword>
<evidence type="ECO:0000313" key="14">
    <source>
        <dbReference type="Proteomes" id="UP001363010"/>
    </source>
</evidence>
<evidence type="ECO:0000256" key="7">
    <source>
        <dbReference type="ARBA" id="ARBA00022989"/>
    </source>
</evidence>
<evidence type="ECO:0000256" key="2">
    <source>
        <dbReference type="ARBA" id="ARBA00010358"/>
    </source>
</evidence>
<dbReference type="EMBL" id="JBBKZV010000035">
    <property type="protein sequence ID" value="MEJ8826521.1"/>
    <property type="molecule type" value="Genomic_DNA"/>
</dbReference>
<evidence type="ECO:0000256" key="9">
    <source>
        <dbReference type="ARBA" id="ARBA00023136"/>
    </source>
</evidence>
<evidence type="ECO:0000256" key="4">
    <source>
        <dbReference type="ARBA" id="ARBA00022519"/>
    </source>
</evidence>
<evidence type="ECO:0000256" key="3">
    <source>
        <dbReference type="ARBA" id="ARBA00022475"/>
    </source>
</evidence>
<evidence type="ECO:0000256" key="10">
    <source>
        <dbReference type="ARBA" id="ARBA00023186"/>
    </source>
</evidence>
<reference evidence="13 14" key="1">
    <citation type="submission" date="2024-03" db="EMBL/GenBank/DDBJ databases">
        <title>Novel species of the genus Variovorax.</title>
        <authorList>
            <person name="Liu Q."/>
            <person name="Xin Y.-H."/>
        </authorList>
    </citation>
    <scope>NUCLEOTIDE SEQUENCE [LARGE SCALE GENOMIC DNA]</scope>
    <source>
        <strain evidence="13 14">KACC 18501</strain>
    </source>
</reference>
<keyword evidence="14" id="KW-1185">Reference proteome</keyword>
<keyword evidence="3" id="KW-1003">Cell membrane</keyword>
<dbReference type="RefSeq" id="WP_340367557.1">
    <property type="nucleotide sequence ID" value="NZ_JBBKZV010000035.1"/>
</dbReference>
<dbReference type="Proteomes" id="UP001363010">
    <property type="component" value="Unassembled WGS sequence"/>
</dbReference>
<keyword evidence="4" id="KW-0997">Cell inner membrane</keyword>
<name>A0ABU8WB51_9BURK</name>
<gene>
    <name evidence="13" type="ORF">WKW80_31620</name>
</gene>
<keyword evidence="7" id="KW-1133">Transmembrane helix</keyword>
<evidence type="ECO:0000256" key="11">
    <source>
        <dbReference type="ARBA" id="ARBA00030948"/>
    </source>
</evidence>
<comment type="similarity">
    <text evidence="2">Belongs to the lipase chaperone family.</text>
</comment>
<dbReference type="Pfam" id="PF03280">
    <property type="entry name" value="Lipase_chap"/>
    <property type="match status" value="1"/>
</dbReference>
<dbReference type="InterPro" id="IPR004961">
    <property type="entry name" value="Lipase_chaperone"/>
</dbReference>
<evidence type="ECO:0000313" key="13">
    <source>
        <dbReference type="EMBL" id="MEJ8826521.1"/>
    </source>
</evidence>
<keyword evidence="9" id="KW-0472">Membrane</keyword>
<dbReference type="PROSITE" id="PS51257">
    <property type="entry name" value="PROKAR_LIPOPROTEIN"/>
    <property type="match status" value="1"/>
</dbReference>
<evidence type="ECO:0000256" key="12">
    <source>
        <dbReference type="ARBA" id="ARBA00031542"/>
    </source>
</evidence>
<evidence type="ECO:0000256" key="8">
    <source>
        <dbReference type="ARBA" id="ARBA00023098"/>
    </source>
</evidence>
<keyword evidence="10" id="KW-0143">Chaperone</keyword>
<comment type="caution">
    <text evidence="13">The sequence shown here is derived from an EMBL/GenBank/DDBJ whole genome shotgun (WGS) entry which is preliminary data.</text>
</comment>
<proteinExistence type="inferred from homology"/>
<sequence>MASRSWQVAGAVVACVAFAVFSRFWFADTPAPVVAATPSADARMPLPAIDRERLSSRSGVGAPLADPLLTPELVRIFEQMLGDARAKDKAGLLAEMRASIDVYLPPEWRVRGLALLERYVDYREALSALTAPDPRDPVALRQAFDARAALRARYFAHEEVTGLFGPDEQLDRYMLEKRELEQNTVLSAEQRREALDQAAATWLTPEQRQDRIDAIAHLAVAEQSVAFEARGASPQERFQLREQAYGYEAAQRLAALDQQEQDWQARLARYAAADASTQAQLQQQIFTPEEALRLPGALALQRATQAPKPVR</sequence>